<dbReference type="Proteomes" id="UP000463470">
    <property type="component" value="Unassembled WGS sequence"/>
</dbReference>
<keyword evidence="1" id="KW-0472">Membrane</keyword>
<proteinExistence type="predicted"/>
<evidence type="ECO:0000313" key="2">
    <source>
        <dbReference type="EMBL" id="MZP31364.1"/>
    </source>
</evidence>
<dbReference type="EMBL" id="WXEY01000034">
    <property type="protein sequence ID" value="MZP31364.1"/>
    <property type="molecule type" value="Genomic_DNA"/>
</dbReference>
<gene>
    <name evidence="2" type="ORF">GTO91_16815</name>
</gene>
<protein>
    <recommendedName>
        <fullName evidence="4">PrgI family protein</fullName>
    </recommendedName>
</protein>
<feature type="transmembrane region" description="Helical" evidence="1">
    <location>
        <begin position="27"/>
        <end position="45"/>
    </location>
</feature>
<keyword evidence="3" id="KW-1185">Reference proteome</keyword>
<feature type="transmembrane region" description="Helical" evidence="1">
    <location>
        <begin position="51"/>
        <end position="70"/>
    </location>
</feature>
<dbReference type="InterPro" id="IPR024414">
    <property type="entry name" value="Uncharacterised_PrgI"/>
</dbReference>
<organism evidence="2 3">
    <name type="scientific">Heliomicrobium undosum</name>
    <dbReference type="NCBI Taxonomy" id="121734"/>
    <lineage>
        <taxon>Bacteria</taxon>
        <taxon>Bacillati</taxon>
        <taxon>Bacillota</taxon>
        <taxon>Clostridia</taxon>
        <taxon>Eubacteriales</taxon>
        <taxon>Heliobacteriaceae</taxon>
        <taxon>Heliomicrobium</taxon>
    </lineage>
</organism>
<keyword evidence="1" id="KW-0812">Transmembrane</keyword>
<evidence type="ECO:0008006" key="4">
    <source>
        <dbReference type="Google" id="ProtNLM"/>
    </source>
</evidence>
<dbReference type="AlphaFoldDB" id="A0A845L9A6"/>
<evidence type="ECO:0000313" key="3">
    <source>
        <dbReference type="Proteomes" id="UP000463470"/>
    </source>
</evidence>
<sequence length="117" mass="12959">MGGMYHLPLQMDGEDKVVGGIVSLRQLAYSLLGLCLGSGFGFTIYSLTGFVLPGFLVGILPLGVGLYMAFWKVDAFGMTADQYWRNRLAYAFRPKAFPYIQDPAAMLPTQEKRRGLQ</sequence>
<comment type="caution">
    <text evidence="2">The sequence shown here is derived from an EMBL/GenBank/DDBJ whole genome shotgun (WGS) entry which is preliminary data.</text>
</comment>
<keyword evidence="1" id="KW-1133">Transmembrane helix</keyword>
<evidence type="ECO:0000256" key="1">
    <source>
        <dbReference type="SAM" id="Phobius"/>
    </source>
</evidence>
<reference evidence="2 3" key="1">
    <citation type="submission" date="2020-01" db="EMBL/GenBank/DDBJ databases">
        <title>Whole-genome sequence of Heliobacterium undosum DSM 13378.</title>
        <authorList>
            <person name="Kyndt J.A."/>
            <person name="Meyer T.E."/>
        </authorList>
    </citation>
    <scope>NUCLEOTIDE SEQUENCE [LARGE SCALE GENOMIC DNA]</scope>
    <source>
        <strain evidence="2 3">DSM 13378</strain>
    </source>
</reference>
<name>A0A845L9A6_9FIRM</name>
<accession>A0A845L9A6</accession>
<dbReference type="Pfam" id="PF12666">
    <property type="entry name" value="PrgI"/>
    <property type="match status" value="1"/>
</dbReference>